<sequence>MAVPARCPGFRNSRAQGRPTPPHRPCPVPAWASKASTPGSSEAPPTFPKSLTRRDESDPRGEAKARRRAGGPRTPEFWRMRGVCISLLECVAAMLPHAARFELFAGPQGQGSLRPTFFPTLRTGSFFFSVDRWLPAMAASWVSRMPPDDGAATAATSASADWWIVLARSSFHREPRYERNSGSKCSTRKMRSVARSAMPFHISAKIRIPSACTRPWGRSGRSPAGRWSSAGGPWRGGAPSRPRPGSGA</sequence>
<reference evidence="2 3" key="1">
    <citation type="submission" date="2019-08" db="EMBL/GenBank/DDBJ databases">
        <title>Deep-cultivation of Planctomycetes and their phenomic and genomic characterization uncovers novel biology.</title>
        <authorList>
            <person name="Wiegand S."/>
            <person name="Jogler M."/>
            <person name="Boedeker C."/>
            <person name="Pinto D."/>
            <person name="Vollmers J."/>
            <person name="Rivas-Marin E."/>
            <person name="Kohn T."/>
            <person name="Peeters S.H."/>
            <person name="Heuer A."/>
            <person name="Rast P."/>
            <person name="Oberbeckmann S."/>
            <person name="Bunk B."/>
            <person name="Jeske O."/>
            <person name="Meyerdierks A."/>
            <person name="Storesund J.E."/>
            <person name="Kallscheuer N."/>
            <person name="Luecker S."/>
            <person name="Lage O.M."/>
            <person name="Pohl T."/>
            <person name="Merkel B.J."/>
            <person name="Hornburger P."/>
            <person name="Mueller R.-W."/>
            <person name="Bruemmer F."/>
            <person name="Labrenz M."/>
            <person name="Spormann A.M."/>
            <person name="Op den Camp H."/>
            <person name="Overmann J."/>
            <person name="Amann R."/>
            <person name="Jetten M.S.M."/>
            <person name="Mascher T."/>
            <person name="Medema M.H."/>
            <person name="Devos D.P."/>
            <person name="Kaster A.-K."/>
            <person name="Ovreas L."/>
            <person name="Rohde M."/>
            <person name="Galperin M.Y."/>
            <person name="Jogler C."/>
        </authorList>
    </citation>
    <scope>NUCLEOTIDE SEQUENCE [LARGE SCALE GENOMIC DNA]</scope>
    <source>
        <strain evidence="2 3">OJF2</strain>
    </source>
</reference>
<accession>A0A5B9VYE6</accession>
<name>A0A5B9VYE6_9BACT</name>
<dbReference type="AlphaFoldDB" id="A0A5B9VYE6"/>
<keyword evidence="3" id="KW-1185">Reference proteome</keyword>
<proteinExistence type="predicted"/>
<dbReference type="Proteomes" id="UP000324233">
    <property type="component" value="Chromosome"/>
</dbReference>
<dbReference type="KEGG" id="agv:OJF2_14410"/>
<feature type="compositionally biased region" description="Low complexity" evidence="1">
    <location>
        <begin position="225"/>
        <end position="248"/>
    </location>
</feature>
<evidence type="ECO:0000313" key="3">
    <source>
        <dbReference type="Proteomes" id="UP000324233"/>
    </source>
</evidence>
<gene>
    <name evidence="2" type="ORF">OJF2_14410</name>
</gene>
<feature type="region of interest" description="Disordered" evidence="1">
    <location>
        <begin position="1"/>
        <end position="72"/>
    </location>
</feature>
<dbReference type="EMBL" id="CP042997">
    <property type="protein sequence ID" value="QEH32951.1"/>
    <property type="molecule type" value="Genomic_DNA"/>
</dbReference>
<protein>
    <submittedName>
        <fullName evidence="2">Uncharacterized protein</fullName>
    </submittedName>
</protein>
<evidence type="ECO:0000313" key="2">
    <source>
        <dbReference type="EMBL" id="QEH32951.1"/>
    </source>
</evidence>
<organism evidence="2 3">
    <name type="scientific">Aquisphaera giovannonii</name>
    <dbReference type="NCBI Taxonomy" id="406548"/>
    <lineage>
        <taxon>Bacteria</taxon>
        <taxon>Pseudomonadati</taxon>
        <taxon>Planctomycetota</taxon>
        <taxon>Planctomycetia</taxon>
        <taxon>Isosphaerales</taxon>
        <taxon>Isosphaeraceae</taxon>
        <taxon>Aquisphaera</taxon>
    </lineage>
</organism>
<feature type="compositionally biased region" description="Pro residues" evidence="1">
    <location>
        <begin position="19"/>
        <end position="28"/>
    </location>
</feature>
<evidence type="ECO:0000256" key="1">
    <source>
        <dbReference type="SAM" id="MobiDB-lite"/>
    </source>
</evidence>
<feature type="compositionally biased region" description="Basic and acidic residues" evidence="1">
    <location>
        <begin position="52"/>
        <end position="64"/>
    </location>
</feature>
<feature type="region of interest" description="Disordered" evidence="1">
    <location>
        <begin position="212"/>
        <end position="248"/>
    </location>
</feature>